<reference evidence="3" key="2">
    <citation type="journal article" date="2024" name="Environ. Microbiol.">
        <title>Genome analysis and description of Tunturibacter gen. nov. expands the diversity of Terriglobia in tundra soils.</title>
        <authorList>
            <person name="Messyasz A."/>
            <person name="Mannisto M.K."/>
            <person name="Kerkhof L.J."/>
            <person name="Haggblom M.M."/>
        </authorList>
    </citation>
    <scope>NUCLEOTIDE SEQUENCE</scope>
    <source>
        <strain evidence="3">X5P6</strain>
    </source>
</reference>
<evidence type="ECO:0000256" key="1">
    <source>
        <dbReference type="ARBA" id="ARBA00023239"/>
    </source>
</evidence>
<feature type="domain" description="Amidohydrolase-related" evidence="2">
    <location>
        <begin position="112"/>
        <end position="298"/>
    </location>
</feature>
<dbReference type="PANTHER" id="PTHR21240:SF28">
    <property type="entry name" value="ISO-OROTATE DECARBOXYLASE (EUROFUNG)"/>
    <property type="match status" value="1"/>
</dbReference>
<accession>A0AAU7ZRX0</accession>
<dbReference type="InterPro" id="IPR032465">
    <property type="entry name" value="ACMSD"/>
</dbReference>
<gene>
    <name evidence="3" type="ORF">RBB77_01885</name>
</gene>
<dbReference type="GO" id="GO:0005737">
    <property type="term" value="C:cytoplasm"/>
    <property type="evidence" value="ECO:0007669"/>
    <property type="project" value="TreeGrafter"/>
</dbReference>
<evidence type="ECO:0000259" key="2">
    <source>
        <dbReference type="Pfam" id="PF04909"/>
    </source>
</evidence>
<dbReference type="Pfam" id="PF04909">
    <property type="entry name" value="Amidohydro_2"/>
    <property type="match status" value="1"/>
</dbReference>
<proteinExistence type="predicted"/>
<name>A0AAU7ZRX0_9BACT</name>
<dbReference type="PANTHER" id="PTHR21240">
    <property type="entry name" value="2-AMINO-3-CARBOXYLMUCONATE-6-SEMIALDEHYDE DECARBOXYLASE"/>
    <property type="match status" value="1"/>
</dbReference>
<dbReference type="InterPro" id="IPR006680">
    <property type="entry name" value="Amidohydro-rel"/>
</dbReference>
<dbReference type="Gene3D" id="3.20.20.140">
    <property type="entry name" value="Metal-dependent hydrolases"/>
    <property type="match status" value="1"/>
</dbReference>
<dbReference type="GO" id="GO:0019748">
    <property type="term" value="P:secondary metabolic process"/>
    <property type="evidence" value="ECO:0007669"/>
    <property type="project" value="TreeGrafter"/>
</dbReference>
<dbReference type="InterPro" id="IPR032466">
    <property type="entry name" value="Metal_Hydrolase"/>
</dbReference>
<organism evidence="3">
    <name type="scientific">Tunturiibacter psychrotolerans</name>
    <dbReference type="NCBI Taxonomy" id="3069686"/>
    <lineage>
        <taxon>Bacteria</taxon>
        <taxon>Pseudomonadati</taxon>
        <taxon>Acidobacteriota</taxon>
        <taxon>Terriglobia</taxon>
        <taxon>Terriglobales</taxon>
        <taxon>Acidobacteriaceae</taxon>
        <taxon>Tunturiibacter</taxon>
    </lineage>
</organism>
<evidence type="ECO:0000313" key="3">
    <source>
        <dbReference type="EMBL" id="XCB33658.1"/>
    </source>
</evidence>
<keyword evidence="1" id="KW-0456">Lyase</keyword>
<dbReference type="AlphaFoldDB" id="A0AAU7ZRX0"/>
<dbReference type="EMBL" id="CP132942">
    <property type="protein sequence ID" value="XCB33658.1"/>
    <property type="molecule type" value="Genomic_DNA"/>
</dbReference>
<dbReference type="RefSeq" id="WP_353064499.1">
    <property type="nucleotide sequence ID" value="NZ_CP132942.1"/>
</dbReference>
<dbReference type="GO" id="GO:0016787">
    <property type="term" value="F:hydrolase activity"/>
    <property type="evidence" value="ECO:0007669"/>
    <property type="project" value="InterPro"/>
</dbReference>
<sequence length="310" mass="34677">MFFYRESVDVDYSMEIQRQSGVSSCINSYGGEVETFAQHIIKTNTVDTLKFLNDESFELRDRFPEDVACMANAHALEENTRDVIDPLISNKEACAISISTSYGSGTDQIFLDSPQAEWLWEYAQDKDVLVHIHPPLVSIGAAAMQQYRLIEAVGRPFDTALSAARMIYSGVFDRYPKLKVLFVHMGGALAPVICRLDWNWELNYKGIQNPPIHKADKNLRKPSEYFKSNIYVDTMGPSAIGLKAMVEMCGIDRILFGTDFGPVPMSPKLHIDLVNETIPDAGDRKKIFSTNTLALLRLAESAPRLVSQAA</sequence>
<reference evidence="3" key="1">
    <citation type="submission" date="2023-08" db="EMBL/GenBank/DDBJ databases">
        <authorList>
            <person name="Messyasz A."/>
            <person name="Mannisto M.K."/>
            <person name="Kerkhof L.J."/>
            <person name="Haggblom M."/>
        </authorList>
    </citation>
    <scope>NUCLEOTIDE SEQUENCE</scope>
    <source>
        <strain evidence="3">X5P6</strain>
    </source>
</reference>
<protein>
    <submittedName>
        <fullName evidence="3">Amidohydrolase family protein</fullName>
    </submittedName>
</protein>
<dbReference type="GO" id="GO:0016831">
    <property type="term" value="F:carboxy-lyase activity"/>
    <property type="evidence" value="ECO:0007669"/>
    <property type="project" value="InterPro"/>
</dbReference>
<dbReference type="KEGG" id="tpsc:RBB77_01885"/>
<dbReference type="SUPFAM" id="SSF51556">
    <property type="entry name" value="Metallo-dependent hydrolases"/>
    <property type="match status" value="1"/>
</dbReference>